<reference evidence="1 2" key="1">
    <citation type="submission" date="2020-02" db="EMBL/GenBank/DDBJ databases">
        <title>Comparative genomics of sulfur disproportionating microorganisms.</title>
        <authorList>
            <person name="Ward L.M."/>
            <person name="Bertran E."/>
            <person name="Johnston D.T."/>
        </authorList>
    </citation>
    <scope>NUCLEOTIDE SEQUENCE [LARGE SCALE GENOMIC DNA]</scope>
    <source>
        <strain evidence="1 2">DSM 100025</strain>
    </source>
</reference>
<dbReference type="AlphaFoldDB" id="A0A6N9TRU7"/>
<sequence length="272" mass="30288">MDRWLVAGIMAAAWLGMGPGWAHALEAGAESVENYSGCGCASGNLSYTNNQAKKFIDKIDNWHTRKFWYKDGNAWNSDLVEDELGVGGTDYLYGDQVHILFVSGHGGVSGTGRYYGYLCKSSNFNHCSYNTSQTYLGEQAGQTYATHPGKLRFLILSTCHSVEKDKAPDQWGPVFWRGKNFLYVMGYTGTSADSWTTDEVGEDFARKAAGSGWTLKQAWFWAIEDWWVNDTGAVISRGATQDEAIDHRDHMKLGTAPDGHDPWWVAWAWHSG</sequence>
<dbReference type="Pfam" id="PF19872">
    <property type="entry name" value="DUF6345"/>
    <property type="match status" value="1"/>
</dbReference>
<dbReference type="RefSeq" id="WP_163298613.1">
    <property type="nucleotide sequence ID" value="NZ_JAAGRR010000059.1"/>
</dbReference>
<accession>A0A6N9TRU7</accession>
<dbReference type="InterPro" id="IPR045926">
    <property type="entry name" value="DUF6345"/>
</dbReference>
<proteinExistence type="predicted"/>
<evidence type="ECO:0000313" key="1">
    <source>
        <dbReference type="EMBL" id="NDY42474.1"/>
    </source>
</evidence>
<comment type="caution">
    <text evidence="1">The sequence shown here is derived from an EMBL/GenBank/DDBJ whole genome shotgun (WGS) entry which is preliminary data.</text>
</comment>
<dbReference type="EMBL" id="JAAGRR010000059">
    <property type="protein sequence ID" value="NDY42474.1"/>
    <property type="molecule type" value="Genomic_DNA"/>
</dbReference>
<protein>
    <recommendedName>
        <fullName evidence="3">CHAT domain-containing protein</fullName>
    </recommendedName>
</protein>
<evidence type="ECO:0000313" key="2">
    <source>
        <dbReference type="Proteomes" id="UP000469346"/>
    </source>
</evidence>
<evidence type="ECO:0008006" key="3">
    <source>
        <dbReference type="Google" id="ProtNLM"/>
    </source>
</evidence>
<keyword evidence="2" id="KW-1185">Reference proteome</keyword>
<dbReference type="Proteomes" id="UP000469346">
    <property type="component" value="Unassembled WGS sequence"/>
</dbReference>
<name>A0A6N9TRU7_DISTH</name>
<gene>
    <name evidence="1" type="ORF">G3N55_06410</name>
</gene>
<organism evidence="1 2">
    <name type="scientific">Dissulfurirhabdus thermomarina</name>
    <dbReference type="NCBI Taxonomy" id="1765737"/>
    <lineage>
        <taxon>Bacteria</taxon>
        <taxon>Deltaproteobacteria</taxon>
        <taxon>Dissulfurirhabdaceae</taxon>
        <taxon>Dissulfurirhabdus</taxon>
    </lineage>
</organism>